<evidence type="ECO:0000256" key="1">
    <source>
        <dbReference type="SAM" id="MobiDB-lite"/>
    </source>
</evidence>
<protein>
    <recommendedName>
        <fullName evidence="4">Caspase family p20 domain-containing protein</fullName>
    </recommendedName>
</protein>
<reference evidence="3" key="1">
    <citation type="journal article" date="2014" name="Proc. Natl. Acad. Sci. U.S.A.">
        <title>Extensive sampling of basidiomycete genomes demonstrates inadequacy of the white-rot/brown-rot paradigm for wood decay fungi.</title>
        <authorList>
            <person name="Riley R."/>
            <person name="Salamov A.A."/>
            <person name="Brown D.W."/>
            <person name="Nagy L.G."/>
            <person name="Floudas D."/>
            <person name="Held B.W."/>
            <person name="Levasseur A."/>
            <person name="Lombard V."/>
            <person name="Morin E."/>
            <person name="Otillar R."/>
            <person name="Lindquist E.A."/>
            <person name="Sun H."/>
            <person name="LaButti K.M."/>
            <person name="Schmutz J."/>
            <person name="Jabbour D."/>
            <person name="Luo H."/>
            <person name="Baker S.E."/>
            <person name="Pisabarro A.G."/>
            <person name="Walton J.D."/>
            <person name="Blanchette R.A."/>
            <person name="Henrissat B."/>
            <person name="Martin F."/>
            <person name="Cullen D."/>
            <person name="Hibbett D.S."/>
            <person name="Grigoriev I.V."/>
        </authorList>
    </citation>
    <scope>NUCLEOTIDE SEQUENCE [LARGE SCALE GENOMIC DNA]</scope>
    <source>
        <strain evidence="3">CBS 339.88</strain>
    </source>
</reference>
<proteinExistence type="predicted"/>
<dbReference type="OrthoDB" id="10255174at2759"/>
<dbReference type="Gene3D" id="3.40.50.1460">
    <property type="match status" value="1"/>
</dbReference>
<sequence>MEVSATHLFGLLIGINTYKSNAFPSLRGAVADTRAIATYLQDQLNVPQDHLTILENESATREAIVRQLRCLATDPRIQRGTPIIIFYAGYGSETVAPVGWGVGDQRANIQLTLPYDACCNSGDEVVGPISDRTLSALLSAIAQEKGNNIVVIMDSCHSASGISAFNESSDFARYVPLPSDFQYLASQDAEIWSSFPTNGGLRSHILLSACGPFGQAWEADAGGVFTVALLTFLKDNHEQINKLRYCDIVMQMDIDRRQNPHCDGLNRERHIFTATSPPSIDYFIPAYTRTSKKGPFAYVMNGGAAHGLVIGDEIGIYPEMDYPIPVGTLVVDEVASFCSILRLTGNAIPIAGNAVAVRVKQAKHPPFRIYSCPQSKVLDIPSILRSSEDFSTFAVVSAPEECDIAVYVEDAHTVFQLRNIRGAQCFCIEPTAEELGRILKTSWQFVCELNRSVDFSNITQHVRAEMYQFTELTGAPTAEHLLWNPVPYDMDFFTLRQGCSYGLQLTNDSSYDLYPTVQIFDPRNEFKFETLYQPACTRFGLDAPLKKDGGYLTIAYSSATLSDVVPCSSRERHVFLKVSLFTRPLDPFYEGEIFRFARRLPETHKSPWATVTKRILYLYSGQNAHPLDGEGPTIDAVSLKQGLRNTNSRASDILNNDTEMSDQSPVTEPTPSSPGSPPIFPHDSKQGLSEEKNQDPTMHPIHESETKAPSDPEADDLRARTIDPRDDRSNAGLRSLLLRVFSIYFCIFIWIHYL</sequence>
<organism evidence="2 3">
    <name type="scientific">Galerina marginata (strain CBS 339.88)</name>
    <dbReference type="NCBI Taxonomy" id="685588"/>
    <lineage>
        <taxon>Eukaryota</taxon>
        <taxon>Fungi</taxon>
        <taxon>Dikarya</taxon>
        <taxon>Basidiomycota</taxon>
        <taxon>Agaricomycotina</taxon>
        <taxon>Agaricomycetes</taxon>
        <taxon>Agaricomycetidae</taxon>
        <taxon>Agaricales</taxon>
        <taxon>Agaricineae</taxon>
        <taxon>Strophariaceae</taxon>
        <taxon>Galerina</taxon>
    </lineage>
</organism>
<name>A0A067SU49_GALM3</name>
<dbReference type="Proteomes" id="UP000027222">
    <property type="component" value="Unassembled WGS sequence"/>
</dbReference>
<evidence type="ECO:0000313" key="3">
    <source>
        <dbReference type="Proteomes" id="UP000027222"/>
    </source>
</evidence>
<feature type="region of interest" description="Disordered" evidence="1">
    <location>
        <begin position="647"/>
        <end position="729"/>
    </location>
</feature>
<feature type="compositionally biased region" description="Pro residues" evidence="1">
    <location>
        <begin position="671"/>
        <end position="680"/>
    </location>
</feature>
<accession>A0A067SU49</accession>
<dbReference type="AlphaFoldDB" id="A0A067SU49"/>
<gene>
    <name evidence="2" type="ORF">GALMADRAFT_141453</name>
</gene>
<feature type="compositionally biased region" description="Basic and acidic residues" evidence="1">
    <location>
        <begin position="682"/>
        <end position="729"/>
    </location>
</feature>
<evidence type="ECO:0000313" key="2">
    <source>
        <dbReference type="EMBL" id="KDR74411.1"/>
    </source>
</evidence>
<evidence type="ECO:0008006" key="4">
    <source>
        <dbReference type="Google" id="ProtNLM"/>
    </source>
</evidence>
<dbReference type="EMBL" id="KL142383">
    <property type="protein sequence ID" value="KDR74411.1"/>
    <property type="molecule type" value="Genomic_DNA"/>
</dbReference>
<keyword evidence="3" id="KW-1185">Reference proteome</keyword>
<dbReference type="HOGENOM" id="CLU_011935_1_0_1"/>
<feature type="compositionally biased region" description="Polar residues" evidence="1">
    <location>
        <begin position="647"/>
        <end position="663"/>
    </location>
</feature>